<accession>A0A1R3RVL0</accession>
<dbReference type="InterPro" id="IPR010776">
    <property type="entry name" value="Hop2_WH_dom"/>
</dbReference>
<keyword evidence="3" id="KW-0233">DNA recombination</keyword>
<dbReference type="GO" id="GO:0000794">
    <property type="term" value="C:condensed nuclear chromosome"/>
    <property type="evidence" value="ECO:0007669"/>
    <property type="project" value="TreeGrafter"/>
</dbReference>
<keyword evidence="4" id="KW-0539">Nucleus</keyword>
<name>A0A1R3RVL0_ASPC5</name>
<evidence type="ECO:0000259" key="6">
    <source>
        <dbReference type="Pfam" id="PF07106"/>
    </source>
</evidence>
<dbReference type="Proteomes" id="UP000188318">
    <property type="component" value="Unassembled WGS sequence"/>
</dbReference>
<comment type="subcellular location">
    <subcellularLocation>
        <location evidence="1">Nucleus</location>
    </subcellularLocation>
</comment>
<dbReference type="InterPro" id="IPR036388">
    <property type="entry name" value="WH-like_DNA-bd_sf"/>
</dbReference>
<evidence type="ECO:0000256" key="4">
    <source>
        <dbReference type="ARBA" id="ARBA00023242"/>
    </source>
</evidence>
<dbReference type="GO" id="GO:0007129">
    <property type="term" value="P:homologous chromosome pairing at meiosis"/>
    <property type="evidence" value="ECO:0007669"/>
    <property type="project" value="TreeGrafter"/>
</dbReference>
<dbReference type="AlphaFoldDB" id="A0A1R3RVL0"/>
<evidence type="ECO:0000256" key="2">
    <source>
        <dbReference type="ARBA" id="ARBA00007922"/>
    </source>
</evidence>
<dbReference type="GO" id="GO:0120230">
    <property type="term" value="F:recombinase activator activity"/>
    <property type="evidence" value="ECO:0007669"/>
    <property type="project" value="TreeGrafter"/>
</dbReference>
<dbReference type="GO" id="GO:0000709">
    <property type="term" value="P:meiotic joint molecule formation"/>
    <property type="evidence" value="ECO:0007669"/>
    <property type="project" value="TreeGrafter"/>
</dbReference>
<dbReference type="VEuPathDB" id="FungiDB:ASPCADRAFT_41784"/>
<organism evidence="7 8">
    <name type="scientific">Aspergillus carbonarius (strain ITEM 5010)</name>
    <dbReference type="NCBI Taxonomy" id="602072"/>
    <lineage>
        <taxon>Eukaryota</taxon>
        <taxon>Fungi</taxon>
        <taxon>Dikarya</taxon>
        <taxon>Ascomycota</taxon>
        <taxon>Pezizomycotina</taxon>
        <taxon>Eurotiomycetes</taxon>
        <taxon>Eurotiomycetidae</taxon>
        <taxon>Eurotiales</taxon>
        <taxon>Aspergillaceae</taxon>
        <taxon>Aspergillus</taxon>
        <taxon>Aspergillus subgen. Circumdati</taxon>
    </lineage>
</organism>
<dbReference type="GO" id="GO:0010774">
    <property type="term" value="P:meiotic strand invasion involved in reciprocal meiotic recombination"/>
    <property type="evidence" value="ECO:0007669"/>
    <property type="project" value="TreeGrafter"/>
</dbReference>
<protein>
    <recommendedName>
        <fullName evidence="6">Homologous-pairing protein 2 winged helix domain-containing protein</fullName>
    </recommendedName>
</protein>
<reference evidence="8" key="1">
    <citation type="journal article" date="2017" name="Genome Biol.">
        <title>Comparative genomics reveals high biological diversity and specific adaptations in the industrially and medically important fungal genus Aspergillus.</title>
        <authorList>
            <person name="de Vries R.P."/>
            <person name="Riley R."/>
            <person name="Wiebenga A."/>
            <person name="Aguilar-Osorio G."/>
            <person name="Amillis S."/>
            <person name="Uchima C.A."/>
            <person name="Anderluh G."/>
            <person name="Asadollahi M."/>
            <person name="Askin M."/>
            <person name="Barry K."/>
            <person name="Battaglia E."/>
            <person name="Bayram O."/>
            <person name="Benocci T."/>
            <person name="Braus-Stromeyer S.A."/>
            <person name="Caldana C."/>
            <person name="Canovas D."/>
            <person name="Cerqueira G.C."/>
            <person name="Chen F."/>
            <person name="Chen W."/>
            <person name="Choi C."/>
            <person name="Clum A."/>
            <person name="Dos Santos R.A."/>
            <person name="Damasio A.R."/>
            <person name="Diallinas G."/>
            <person name="Emri T."/>
            <person name="Fekete E."/>
            <person name="Flipphi M."/>
            <person name="Freyberg S."/>
            <person name="Gallo A."/>
            <person name="Gournas C."/>
            <person name="Habgood R."/>
            <person name="Hainaut M."/>
            <person name="Harispe M.L."/>
            <person name="Henrissat B."/>
            <person name="Hilden K.S."/>
            <person name="Hope R."/>
            <person name="Hossain A."/>
            <person name="Karabika E."/>
            <person name="Karaffa L."/>
            <person name="Karanyi Z."/>
            <person name="Krasevec N."/>
            <person name="Kuo A."/>
            <person name="Kusch H."/>
            <person name="LaButti K."/>
            <person name="Lagendijk E.L."/>
            <person name="Lapidus A."/>
            <person name="Levasseur A."/>
            <person name="Lindquist E."/>
            <person name="Lipzen A."/>
            <person name="Logrieco A.F."/>
            <person name="MacCabe A."/>
            <person name="Maekelae M.R."/>
            <person name="Malavazi I."/>
            <person name="Melin P."/>
            <person name="Meyer V."/>
            <person name="Mielnichuk N."/>
            <person name="Miskei M."/>
            <person name="Molnar A.P."/>
            <person name="Mule G."/>
            <person name="Ngan C.Y."/>
            <person name="Orejas M."/>
            <person name="Orosz E."/>
            <person name="Ouedraogo J.P."/>
            <person name="Overkamp K.M."/>
            <person name="Park H.-S."/>
            <person name="Perrone G."/>
            <person name="Piumi F."/>
            <person name="Punt P.J."/>
            <person name="Ram A.F."/>
            <person name="Ramon A."/>
            <person name="Rauscher S."/>
            <person name="Record E."/>
            <person name="Riano-Pachon D.M."/>
            <person name="Robert V."/>
            <person name="Roehrig J."/>
            <person name="Ruller R."/>
            <person name="Salamov A."/>
            <person name="Salih N.S."/>
            <person name="Samson R.A."/>
            <person name="Sandor E."/>
            <person name="Sanguinetti M."/>
            <person name="Schuetze T."/>
            <person name="Sepcic K."/>
            <person name="Shelest E."/>
            <person name="Sherlock G."/>
            <person name="Sophianopoulou V."/>
            <person name="Squina F.M."/>
            <person name="Sun H."/>
            <person name="Susca A."/>
            <person name="Todd R.B."/>
            <person name="Tsang A."/>
            <person name="Unkles S.E."/>
            <person name="van de Wiele N."/>
            <person name="van Rossen-Uffink D."/>
            <person name="Oliveira J.V."/>
            <person name="Vesth T.C."/>
            <person name="Visser J."/>
            <person name="Yu J.-H."/>
            <person name="Zhou M."/>
            <person name="Andersen M.R."/>
            <person name="Archer D.B."/>
            <person name="Baker S.E."/>
            <person name="Benoit I."/>
            <person name="Brakhage A.A."/>
            <person name="Braus G.H."/>
            <person name="Fischer R."/>
            <person name="Frisvad J.C."/>
            <person name="Goldman G.H."/>
            <person name="Houbraken J."/>
            <person name="Oakley B."/>
            <person name="Pocsi I."/>
            <person name="Scazzocchio C."/>
            <person name="Seiboth B."/>
            <person name="vanKuyk P.A."/>
            <person name="Wortman J."/>
            <person name="Dyer P.S."/>
            <person name="Grigoriev I.V."/>
        </authorList>
    </citation>
    <scope>NUCLEOTIDE SEQUENCE [LARGE SCALE GENOMIC DNA]</scope>
    <source>
        <strain evidence="8">ITEM 5010</strain>
    </source>
</reference>
<evidence type="ECO:0000313" key="8">
    <source>
        <dbReference type="Proteomes" id="UP000188318"/>
    </source>
</evidence>
<dbReference type="EMBL" id="KV907495">
    <property type="protein sequence ID" value="OOF98511.1"/>
    <property type="molecule type" value="Genomic_DNA"/>
</dbReference>
<proteinExistence type="inferred from homology"/>
<dbReference type="PANTHER" id="PTHR15938:SF0">
    <property type="entry name" value="HOMOLOGOUS-PAIRING PROTEIN 2 HOMOLOG"/>
    <property type="match status" value="1"/>
</dbReference>
<dbReference type="OrthoDB" id="272266at2759"/>
<sequence length="188" mass="21926">ATEISANLHNKITKAHAAKDLRELHQNKQIEGRAAGKQVVYHAIQDTCNEATPEIIASLDWKTERLQEQVTSLQVIENKTRAELAAICGRPLVSELRRDIDQFEQEQKLIRARLNKVRGSDLDRVPVQHEVNAEKDWNHWQNQANIRRRICRDLWRKCSEVMPENMTREELWVRDLPGWELIYSDAGM</sequence>
<dbReference type="GO" id="GO:0003690">
    <property type="term" value="F:double-stranded DNA binding"/>
    <property type="evidence" value="ECO:0007669"/>
    <property type="project" value="TreeGrafter"/>
</dbReference>
<dbReference type="PANTHER" id="PTHR15938">
    <property type="entry name" value="TBP-1 INTERACTING PROTEIN"/>
    <property type="match status" value="1"/>
</dbReference>
<evidence type="ECO:0000256" key="3">
    <source>
        <dbReference type="ARBA" id="ARBA00023172"/>
    </source>
</evidence>
<evidence type="ECO:0000256" key="5">
    <source>
        <dbReference type="ARBA" id="ARBA00023254"/>
    </source>
</evidence>
<dbReference type="STRING" id="602072.A0A1R3RVL0"/>
<gene>
    <name evidence="7" type="ORF">ASPCADRAFT_41784</name>
</gene>
<comment type="similarity">
    <text evidence="2">Belongs to the HOP2 family.</text>
</comment>
<dbReference type="OMA" id="WLKCTEV"/>
<evidence type="ECO:0000256" key="1">
    <source>
        <dbReference type="ARBA" id="ARBA00004123"/>
    </source>
</evidence>
<keyword evidence="5" id="KW-0469">Meiosis</keyword>
<keyword evidence="8" id="KW-1185">Reference proteome</keyword>
<dbReference type="Gene3D" id="1.10.10.10">
    <property type="entry name" value="Winged helix-like DNA-binding domain superfamily/Winged helix DNA-binding domain"/>
    <property type="match status" value="1"/>
</dbReference>
<evidence type="ECO:0000313" key="7">
    <source>
        <dbReference type="EMBL" id="OOF98511.1"/>
    </source>
</evidence>
<dbReference type="Pfam" id="PF07106">
    <property type="entry name" value="WHD_TBPIP"/>
    <property type="match status" value="1"/>
</dbReference>
<dbReference type="GO" id="GO:0120231">
    <property type="term" value="C:DNA recombinase auxiliary factor complex"/>
    <property type="evidence" value="ECO:0007669"/>
    <property type="project" value="TreeGrafter"/>
</dbReference>
<feature type="non-terminal residue" evidence="7">
    <location>
        <position position="1"/>
    </location>
</feature>
<feature type="domain" description="Homologous-pairing protein 2 winged helix" evidence="6">
    <location>
        <begin position="2"/>
        <end position="42"/>
    </location>
</feature>